<dbReference type="Pfam" id="PF09084">
    <property type="entry name" value="NMT1"/>
    <property type="match status" value="1"/>
</dbReference>
<evidence type="ECO:0000313" key="9">
    <source>
        <dbReference type="EMBL" id="RMS54756.1"/>
    </source>
</evidence>
<dbReference type="GO" id="GO:0042626">
    <property type="term" value="F:ATPase-coupled transmembrane transporter activity"/>
    <property type="evidence" value="ECO:0007669"/>
    <property type="project" value="InterPro"/>
</dbReference>
<gene>
    <name evidence="9" type="ORF">ALP65_01993</name>
</gene>
<dbReference type="SMART" id="SM00062">
    <property type="entry name" value="PBPb"/>
    <property type="match status" value="1"/>
</dbReference>
<dbReference type="InterPro" id="IPR001638">
    <property type="entry name" value="Solute-binding_3/MltF_N"/>
</dbReference>
<protein>
    <recommendedName>
        <fullName evidence="6">Putative aliphatic sulfonates-binding protein</fullName>
    </recommendedName>
</protein>
<dbReference type="Proteomes" id="UP000270834">
    <property type="component" value="Unassembled WGS sequence"/>
</dbReference>
<dbReference type="EMBL" id="RBSQ01000633">
    <property type="protein sequence ID" value="RMS54756.1"/>
    <property type="molecule type" value="Genomic_DNA"/>
</dbReference>
<sequence>MKRPLCVLAGLLAATLLAGAASAADLISLRLGDVKGDRYAALRASGELDDLPYKLEMSAFPSGAPVLEALNAGALDIGFTGDIPFLFVYAAGAPLKAVGAWHFNPATVALVVGKDSPIRSVAGLKGKRIAVNRGGWGHFLALGALRRAGLGPQDVSFSFLGPVDGRAALVRGSVDAWVPWEPYTSSAVLLDQARVIDNGAGIMTGYSYALASDAAIARKKAAISDLLTRLARAQAWALRHPEAFAEALAKGDLTLAAALLVPLSAANCIRRWGSPSQQAQWLPAFVSEEGAPLTAIAVNEPSLLFDPQKLATRARRKGSHYLLSGEKCLVLRGLEASRLIVAAKTDEGPALFLVEASAKGVERRAEPAMGLKAGGTARLRLKSVKVPADNRLTTGPSSITRPWPGVPWRWAPDRRRWTT</sequence>
<dbReference type="Gene3D" id="3.40.190.10">
    <property type="entry name" value="Periplasmic binding protein-like II"/>
    <property type="match status" value="2"/>
</dbReference>
<evidence type="ECO:0000259" key="8">
    <source>
        <dbReference type="SMART" id="SM00062"/>
    </source>
</evidence>
<dbReference type="InterPro" id="IPR006091">
    <property type="entry name" value="Acyl-CoA_Oxase/DH_mid-dom"/>
</dbReference>
<evidence type="ECO:0000313" key="10">
    <source>
        <dbReference type="Proteomes" id="UP000270834"/>
    </source>
</evidence>
<evidence type="ECO:0000256" key="4">
    <source>
        <dbReference type="ARBA" id="ARBA00022729"/>
    </source>
</evidence>
<dbReference type="PANTHER" id="PTHR30024:SF48">
    <property type="entry name" value="ABC TRANSPORTER SUBSTRATE-BINDING PROTEIN"/>
    <property type="match status" value="1"/>
</dbReference>
<dbReference type="PANTHER" id="PTHR30024">
    <property type="entry name" value="ALIPHATIC SULFONATES-BINDING PROTEIN-RELATED"/>
    <property type="match status" value="1"/>
</dbReference>
<comment type="similarity">
    <text evidence="2">Belongs to the bacterial solute-binding protein SsuA/TauA family.</text>
</comment>
<feature type="signal peptide" evidence="7">
    <location>
        <begin position="1"/>
        <end position="23"/>
    </location>
</feature>
<dbReference type="GO" id="GO:0016627">
    <property type="term" value="F:oxidoreductase activity, acting on the CH-CH group of donors"/>
    <property type="evidence" value="ECO:0007669"/>
    <property type="project" value="InterPro"/>
</dbReference>
<evidence type="ECO:0000256" key="7">
    <source>
        <dbReference type="SAM" id="SignalP"/>
    </source>
</evidence>
<dbReference type="InterPro" id="IPR015168">
    <property type="entry name" value="SsuA/THI5"/>
</dbReference>
<evidence type="ECO:0000256" key="5">
    <source>
        <dbReference type="ARBA" id="ARBA00055538"/>
    </source>
</evidence>
<feature type="domain" description="Solute-binding protein family 3/N-terminal" evidence="8">
    <location>
        <begin position="28"/>
        <end position="240"/>
    </location>
</feature>
<dbReference type="Gene3D" id="2.40.110.10">
    <property type="entry name" value="Butyryl-CoA Dehydrogenase, subunit A, domain 2"/>
    <property type="match status" value="1"/>
</dbReference>
<comment type="caution">
    <text evidence="9">The sequence shown here is derived from an EMBL/GenBank/DDBJ whole genome shotgun (WGS) entry which is preliminary data.</text>
</comment>
<dbReference type="InterPro" id="IPR010067">
    <property type="entry name" value="ABC_SsuA_sub-bd"/>
</dbReference>
<dbReference type="GO" id="GO:0016020">
    <property type="term" value="C:membrane"/>
    <property type="evidence" value="ECO:0007669"/>
    <property type="project" value="InterPro"/>
</dbReference>
<dbReference type="InterPro" id="IPR046373">
    <property type="entry name" value="Acyl-CoA_Oxase/DH_mid-dom_sf"/>
</dbReference>
<comment type="function">
    <text evidence="5">Part of a binding-protein-dependent transport system for aliphatic sulfonates. Putative binding protein.</text>
</comment>
<dbReference type="SUPFAM" id="SSF53850">
    <property type="entry name" value="Periplasmic binding protein-like II"/>
    <property type="match status" value="1"/>
</dbReference>
<dbReference type="InterPro" id="IPR009100">
    <property type="entry name" value="AcylCoA_DH/oxidase_NM_dom_sf"/>
</dbReference>
<accession>A0A3M5DXQ4</accession>
<comment type="subcellular location">
    <subcellularLocation>
        <location evidence="1">Periplasm</location>
    </subcellularLocation>
</comment>
<keyword evidence="3" id="KW-0813">Transport</keyword>
<dbReference type="CDD" id="cd13558">
    <property type="entry name" value="PBP2_SsuA_like_2"/>
    <property type="match status" value="1"/>
</dbReference>
<proteinExistence type="inferred from homology"/>
<evidence type="ECO:0000256" key="1">
    <source>
        <dbReference type="ARBA" id="ARBA00004418"/>
    </source>
</evidence>
<dbReference type="NCBIfam" id="TIGR01728">
    <property type="entry name" value="SsuA_fam"/>
    <property type="match status" value="1"/>
</dbReference>
<feature type="chain" id="PRO_5018321578" description="Putative aliphatic sulfonates-binding protein" evidence="7">
    <location>
        <begin position="24"/>
        <end position="419"/>
    </location>
</feature>
<dbReference type="FunFam" id="3.40.190.10:FF:000050">
    <property type="entry name" value="Sulfonate ABC transporter substrate-binding protein"/>
    <property type="match status" value="1"/>
</dbReference>
<evidence type="ECO:0000256" key="2">
    <source>
        <dbReference type="ARBA" id="ARBA00010742"/>
    </source>
</evidence>
<keyword evidence="4 7" id="KW-0732">Signal</keyword>
<dbReference type="SUPFAM" id="SSF56645">
    <property type="entry name" value="Acyl-CoA dehydrogenase NM domain-like"/>
    <property type="match status" value="1"/>
</dbReference>
<name>A0A3M5DXQ4_PSEAI</name>
<organism evidence="9 10">
    <name type="scientific">Pseudomonas aeruginosa</name>
    <dbReference type="NCBI Taxonomy" id="287"/>
    <lineage>
        <taxon>Bacteria</taxon>
        <taxon>Pseudomonadati</taxon>
        <taxon>Pseudomonadota</taxon>
        <taxon>Gammaproteobacteria</taxon>
        <taxon>Pseudomonadales</taxon>
        <taxon>Pseudomonadaceae</taxon>
        <taxon>Pseudomonas</taxon>
    </lineage>
</organism>
<dbReference type="GO" id="GO:0042597">
    <property type="term" value="C:periplasmic space"/>
    <property type="evidence" value="ECO:0007669"/>
    <property type="project" value="UniProtKB-SubCell"/>
</dbReference>
<reference evidence="9 10" key="1">
    <citation type="submission" date="2018-08" db="EMBL/GenBank/DDBJ databases">
        <title>Recombination of ecologically and evolutionarily significant loci maintains genetic cohesion in the Pseudomonas syringae species complex.</title>
        <authorList>
            <person name="Dillon M."/>
            <person name="Thakur S."/>
            <person name="Almeida R.N.D."/>
            <person name="Weir B.S."/>
            <person name="Guttman D.S."/>
        </authorList>
    </citation>
    <scope>NUCLEOTIDE SEQUENCE [LARGE SCALE GENOMIC DNA]</scope>
    <source>
        <strain evidence="9 10">ICMP 7846</strain>
    </source>
</reference>
<evidence type="ECO:0000256" key="6">
    <source>
        <dbReference type="ARBA" id="ARBA00070228"/>
    </source>
</evidence>
<dbReference type="AlphaFoldDB" id="A0A3M5DXQ4"/>
<dbReference type="GO" id="GO:0050660">
    <property type="term" value="F:flavin adenine dinucleotide binding"/>
    <property type="evidence" value="ECO:0007669"/>
    <property type="project" value="InterPro"/>
</dbReference>
<dbReference type="Pfam" id="PF02770">
    <property type="entry name" value="Acyl-CoA_dh_M"/>
    <property type="match status" value="1"/>
</dbReference>
<evidence type="ECO:0000256" key="3">
    <source>
        <dbReference type="ARBA" id="ARBA00022448"/>
    </source>
</evidence>